<sequence length="398" mass="42281">MKRPHCKLALFSLTVVLAACGVERGEDSRAQAAEPTAEAGAPASQADKAFAIEPHGTFDEPWAMTFLPGTSLLIVTEKAGTIAGYDTATGRRLAVTGAPKVAYGGQGGLGDVAFLASEAADALTPRTIYLSWAEQGAGDTRGAVVGKGTLTCAANGDCTIGNLTVIWRQTPKVSGRGHYSHRLTFSPDGKYLFIASGDRQKMTPAQDLSNTLGTIVRLTPDGKAAADNPFATHKNADPAIWSYGHRNILGLRFDAQGRLWDLEHGPAGGDELNLVEPGKNYGWPVVSNGNHYDGKPIPDHATRPEFAAPAISWTPVIAPGDFLFYAGALFPQWKGNALIPGLESKALVRVTIDGTRASEQARYDFGKRLRAIAEAPDGALWVAEDGKDARLLRLTPRP</sequence>
<dbReference type="InterPro" id="IPR012938">
    <property type="entry name" value="Glc/Sorbosone_DH"/>
</dbReference>
<dbReference type="PANTHER" id="PTHR19328:SF75">
    <property type="entry name" value="ALDOSE SUGAR DEHYDROGENASE YLII"/>
    <property type="match status" value="1"/>
</dbReference>
<dbReference type="PROSITE" id="PS50835">
    <property type="entry name" value="IG_LIKE"/>
    <property type="match status" value="1"/>
</dbReference>
<dbReference type="PROSITE" id="PS51257">
    <property type="entry name" value="PROKAR_LIPOPROTEIN"/>
    <property type="match status" value="1"/>
</dbReference>
<evidence type="ECO:0000256" key="1">
    <source>
        <dbReference type="SAM" id="SignalP"/>
    </source>
</evidence>
<reference evidence="3 4" key="1">
    <citation type="submission" date="2013-09" db="EMBL/GenBank/DDBJ databases">
        <title>Whole genome shotgun sequence of Novosphingobium tardaugens NBRC 16725.</title>
        <authorList>
            <person name="Isaki S."/>
            <person name="Hosoyama A."/>
            <person name="Tsuchikane K."/>
            <person name="Katsumata H."/>
            <person name="Ando Y."/>
            <person name="Yamazaki S."/>
            <person name="Fujita N."/>
        </authorList>
    </citation>
    <scope>NUCLEOTIDE SEQUENCE [LARGE SCALE GENOMIC DNA]</scope>
    <source>
        <strain evidence="3 4">NBRC 16725</strain>
    </source>
</reference>
<dbReference type="Pfam" id="PF07995">
    <property type="entry name" value="GSDH"/>
    <property type="match status" value="1"/>
</dbReference>
<dbReference type="Gene3D" id="2.120.10.30">
    <property type="entry name" value="TolB, C-terminal domain"/>
    <property type="match status" value="1"/>
</dbReference>
<dbReference type="eggNOG" id="COG2133">
    <property type="taxonomic scope" value="Bacteria"/>
</dbReference>
<dbReference type="SUPFAM" id="SSF50952">
    <property type="entry name" value="Soluble quinoprotein glucose dehydrogenase"/>
    <property type="match status" value="1"/>
</dbReference>
<accession>U2YIY8</accession>
<comment type="caution">
    <text evidence="3">The sequence shown here is derived from an EMBL/GenBank/DDBJ whole genome shotgun (WGS) entry which is preliminary data.</text>
</comment>
<protein>
    <submittedName>
        <fullName evidence="3">Putative aldose sugar dehydrogenase</fullName>
    </submittedName>
</protein>
<dbReference type="InterPro" id="IPR011041">
    <property type="entry name" value="Quinoprot_gluc/sorb_DH_b-prop"/>
</dbReference>
<evidence type="ECO:0000313" key="3">
    <source>
        <dbReference type="EMBL" id="GAD48127.1"/>
    </source>
</evidence>
<dbReference type="Proteomes" id="UP000016568">
    <property type="component" value="Unassembled WGS sequence"/>
</dbReference>
<keyword evidence="1" id="KW-0732">Signal</keyword>
<evidence type="ECO:0000313" key="4">
    <source>
        <dbReference type="Proteomes" id="UP000016568"/>
    </source>
</evidence>
<organism evidence="3 4">
    <name type="scientific">Caenibius tardaugens NBRC 16725</name>
    <dbReference type="NCBI Taxonomy" id="1219035"/>
    <lineage>
        <taxon>Bacteria</taxon>
        <taxon>Pseudomonadati</taxon>
        <taxon>Pseudomonadota</taxon>
        <taxon>Alphaproteobacteria</taxon>
        <taxon>Sphingomonadales</taxon>
        <taxon>Erythrobacteraceae</taxon>
        <taxon>Caenibius</taxon>
    </lineage>
</organism>
<gene>
    <name evidence="3" type="ORF">NT2_02_02090</name>
</gene>
<feature type="domain" description="Ig-like" evidence="2">
    <location>
        <begin position="125"/>
        <end position="209"/>
    </location>
</feature>
<dbReference type="PANTHER" id="PTHR19328">
    <property type="entry name" value="HEDGEHOG-INTERACTING PROTEIN"/>
    <property type="match status" value="1"/>
</dbReference>
<dbReference type="EMBL" id="BASZ01000002">
    <property type="protein sequence ID" value="GAD48127.1"/>
    <property type="molecule type" value="Genomic_DNA"/>
</dbReference>
<dbReference type="AlphaFoldDB" id="U2YIY8"/>
<dbReference type="InterPro" id="IPR011042">
    <property type="entry name" value="6-blade_b-propeller_TolB-like"/>
</dbReference>
<proteinExistence type="predicted"/>
<dbReference type="OrthoDB" id="9770043at2"/>
<feature type="signal peptide" evidence="1">
    <location>
        <begin position="1"/>
        <end position="18"/>
    </location>
</feature>
<keyword evidence="4" id="KW-1185">Reference proteome</keyword>
<dbReference type="InterPro" id="IPR007110">
    <property type="entry name" value="Ig-like_dom"/>
</dbReference>
<name>U2YIY8_9SPHN</name>
<evidence type="ECO:0000259" key="2">
    <source>
        <dbReference type="PROSITE" id="PS50835"/>
    </source>
</evidence>
<dbReference type="RefSeq" id="WP_021689034.1">
    <property type="nucleotide sequence ID" value="NZ_BASZ01000002.1"/>
</dbReference>
<dbReference type="KEGG" id="ntd:EGO55_00575"/>
<feature type="chain" id="PRO_5030177707" evidence="1">
    <location>
        <begin position="19"/>
        <end position="398"/>
    </location>
</feature>